<feature type="transmembrane region" description="Helical" evidence="5">
    <location>
        <begin position="169"/>
        <end position="186"/>
    </location>
</feature>
<dbReference type="OrthoDB" id="4097053at2759"/>
<dbReference type="Pfam" id="PF08690">
    <property type="entry name" value="GET2"/>
    <property type="match status" value="1"/>
</dbReference>
<dbReference type="EMBL" id="LXTC01000003">
    <property type="protein sequence ID" value="OBA21284.1"/>
    <property type="molecule type" value="Genomic_DNA"/>
</dbReference>
<accession>A0A1A0HAY2</accession>
<gene>
    <name evidence="6" type="ORF">METBIDRAFT_41549</name>
</gene>
<reference evidence="6 7" key="1">
    <citation type="submission" date="2016-05" db="EMBL/GenBank/DDBJ databases">
        <title>Comparative genomics of biotechnologically important yeasts.</title>
        <authorList>
            <consortium name="DOE Joint Genome Institute"/>
            <person name="Riley R."/>
            <person name="Haridas S."/>
            <person name="Wolfe K.H."/>
            <person name="Lopes M.R."/>
            <person name="Hittinger C.T."/>
            <person name="Goker M."/>
            <person name="Salamov A."/>
            <person name="Wisecaver J."/>
            <person name="Long T.M."/>
            <person name="Aerts A.L."/>
            <person name="Barry K."/>
            <person name="Choi C."/>
            <person name="Clum A."/>
            <person name="Coughlan A.Y."/>
            <person name="Deshpande S."/>
            <person name="Douglass A.P."/>
            <person name="Hanson S.J."/>
            <person name="Klenk H.-P."/>
            <person name="LaButti K."/>
            <person name="Lapidus A."/>
            <person name="Lindquist E."/>
            <person name="Lipzen A."/>
            <person name="Meier-kolthoff J.P."/>
            <person name="Ohm R.A."/>
            <person name="Otillar R.P."/>
            <person name="Pangilinan J."/>
            <person name="Peng Y."/>
            <person name="Rokas A."/>
            <person name="Rosa C.A."/>
            <person name="Scheuner C."/>
            <person name="Sibirny A.A."/>
            <person name="Slot J.C."/>
            <person name="Stielow J.B."/>
            <person name="Sun H."/>
            <person name="Kurtzman C.P."/>
            <person name="Blackwell M."/>
            <person name="Grigoriev I.V."/>
            <person name="Jeffries T.W."/>
        </authorList>
    </citation>
    <scope>NUCLEOTIDE SEQUENCE [LARGE SCALE GENOMIC DNA]</scope>
    <source>
        <strain evidence="6 7">NRRL YB-4993</strain>
    </source>
</reference>
<dbReference type="GO" id="GO:0006890">
    <property type="term" value="P:retrograde vesicle-mediated transport, Golgi to endoplasmic reticulum"/>
    <property type="evidence" value="ECO:0007669"/>
    <property type="project" value="TreeGrafter"/>
</dbReference>
<feature type="transmembrane region" description="Helical" evidence="5">
    <location>
        <begin position="206"/>
        <end position="227"/>
    </location>
</feature>
<evidence type="ECO:0000256" key="5">
    <source>
        <dbReference type="SAM" id="Phobius"/>
    </source>
</evidence>
<keyword evidence="2 5" id="KW-1133">Transmembrane helix</keyword>
<dbReference type="PANTHER" id="PTHR28263:SF1">
    <property type="entry name" value="GOLGI TO ER TRAFFIC PROTEIN 2"/>
    <property type="match status" value="1"/>
</dbReference>
<protein>
    <submittedName>
        <fullName evidence="6">GET complex, subunit GET2</fullName>
    </submittedName>
</protein>
<feature type="transmembrane region" description="Helical" evidence="5">
    <location>
        <begin position="270"/>
        <end position="294"/>
    </location>
</feature>
<dbReference type="AlphaFoldDB" id="A0A1A0HAY2"/>
<evidence type="ECO:0000313" key="7">
    <source>
        <dbReference type="Proteomes" id="UP000092555"/>
    </source>
</evidence>
<sequence>MSELSADEKRRLLRERRQAKMAQGKATERLSNILSQGLSVNSASVQSVLEKTPGSASPDALSDSPNTIRSTQNSASPAFSLGVSHPSLSHDDPEEADMDAIMQKIFSGAGASDARPDGSVPETSQFFAEMMKTMGLDPDALPEMPENASHATQLAVYHEYQQKSVKARFLALRIIVHTANFLYHFLHFSGFAASSHAFVRDVRPQAGSFMSVFISAEISIISGYYLVLSSNGVLSVSSRNHPISKMLSLASAVFPQASALQQLLDSALIYWGGASIVIGDLMLMVVYIGLASILGGV</sequence>
<dbReference type="STRING" id="869754.A0A1A0HAY2"/>
<evidence type="ECO:0000313" key="6">
    <source>
        <dbReference type="EMBL" id="OBA21284.1"/>
    </source>
</evidence>
<dbReference type="InterPro" id="IPR028143">
    <property type="entry name" value="Get2/sif1"/>
</dbReference>
<comment type="caution">
    <text evidence="6">The sequence shown here is derived from an EMBL/GenBank/DDBJ whole genome shotgun (WGS) entry which is preliminary data.</text>
</comment>
<dbReference type="RefSeq" id="XP_018711794.1">
    <property type="nucleotide sequence ID" value="XM_018857422.1"/>
</dbReference>
<evidence type="ECO:0000256" key="4">
    <source>
        <dbReference type="SAM" id="MobiDB-lite"/>
    </source>
</evidence>
<evidence type="ECO:0000256" key="1">
    <source>
        <dbReference type="ARBA" id="ARBA00022692"/>
    </source>
</evidence>
<organism evidence="6 7">
    <name type="scientific">Metschnikowia bicuspidata var. bicuspidata NRRL YB-4993</name>
    <dbReference type="NCBI Taxonomy" id="869754"/>
    <lineage>
        <taxon>Eukaryota</taxon>
        <taxon>Fungi</taxon>
        <taxon>Dikarya</taxon>
        <taxon>Ascomycota</taxon>
        <taxon>Saccharomycotina</taxon>
        <taxon>Pichiomycetes</taxon>
        <taxon>Metschnikowiaceae</taxon>
        <taxon>Metschnikowia</taxon>
    </lineage>
</organism>
<proteinExistence type="predicted"/>
<feature type="compositionally biased region" description="Polar residues" evidence="4">
    <location>
        <begin position="63"/>
        <end position="77"/>
    </location>
</feature>
<evidence type="ECO:0000256" key="3">
    <source>
        <dbReference type="ARBA" id="ARBA00023136"/>
    </source>
</evidence>
<name>A0A1A0HAY2_9ASCO</name>
<evidence type="ECO:0000256" key="2">
    <source>
        <dbReference type="ARBA" id="ARBA00022989"/>
    </source>
</evidence>
<keyword evidence="3 5" id="KW-0472">Membrane</keyword>
<feature type="region of interest" description="Disordered" evidence="4">
    <location>
        <begin position="42"/>
        <end position="94"/>
    </location>
</feature>
<dbReference type="PANTHER" id="PTHR28263">
    <property type="entry name" value="GOLGI TO ER TRAFFIC PROTEIN 2"/>
    <property type="match status" value="1"/>
</dbReference>
<dbReference type="GeneID" id="30030398"/>
<dbReference type="Proteomes" id="UP000092555">
    <property type="component" value="Unassembled WGS sequence"/>
</dbReference>
<keyword evidence="7" id="KW-1185">Reference proteome</keyword>
<keyword evidence="1 5" id="KW-0812">Transmembrane</keyword>